<dbReference type="Proteomes" id="UP000276133">
    <property type="component" value="Unassembled WGS sequence"/>
</dbReference>
<sequence>MPDFYTIDNAPFNPEKLSQSLFAQVFHARDHWVVVSNYNPSYVVSDDGYYSWFLYDSMNNPKYYQNSIKPALKRLSGGSRFFNIINVKVSKQKGTKDCGLFALGYSLALAMDIDPGKLVFDQNKIRSEFSEIIKNQNLYLFPSAVKENHNPKFTSICVDLL</sequence>
<dbReference type="PANTHER" id="PTHR34718:SF2">
    <property type="entry name" value="PHD-TYPE DOMAIN-CONTAINING PROTEIN"/>
    <property type="match status" value="1"/>
</dbReference>
<dbReference type="PROSITE" id="PS50600">
    <property type="entry name" value="ULP_PROTEASE"/>
    <property type="match status" value="1"/>
</dbReference>
<evidence type="ECO:0000256" key="2">
    <source>
        <dbReference type="ARBA" id="ARBA00022670"/>
    </source>
</evidence>
<keyword evidence="2" id="KW-0645">Protease</keyword>
<evidence type="ECO:0000313" key="6">
    <source>
        <dbReference type="Proteomes" id="UP000276133"/>
    </source>
</evidence>
<dbReference type="PANTHER" id="PTHR34718">
    <property type="entry name" value="PHD-TYPE DOMAIN-CONTAINING PROTEIN"/>
    <property type="match status" value="1"/>
</dbReference>
<keyword evidence="6" id="KW-1185">Reference proteome</keyword>
<dbReference type="SUPFAM" id="SSF54001">
    <property type="entry name" value="Cysteine proteinases"/>
    <property type="match status" value="1"/>
</dbReference>
<gene>
    <name evidence="5" type="ORF">BpHYR1_023748</name>
</gene>
<dbReference type="InterPro" id="IPR038765">
    <property type="entry name" value="Papain-like_cys_pep_sf"/>
</dbReference>
<reference evidence="5 6" key="1">
    <citation type="journal article" date="2018" name="Sci. Rep.">
        <title>Genomic signatures of local adaptation to the degree of environmental predictability in rotifers.</title>
        <authorList>
            <person name="Franch-Gras L."/>
            <person name="Hahn C."/>
            <person name="Garcia-Roger E.M."/>
            <person name="Carmona M.J."/>
            <person name="Serra M."/>
            <person name="Gomez A."/>
        </authorList>
    </citation>
    <scope>NUCLEOTIDE SEQUENCE [LARGE SCALE GENOMIC DNA]</scope>
    <source>
        <strain evidence="5">HYR1</strain>
    </source>
</reference>
<comment type="caution">
    <text evidence="5">The sequence shown here is derived from an EMBL/GenBank/DDBJ whole genome shotgun (WGS) entry which is preliminary data.</text>
</comment>
<dbReference type="GO" id="GO:0006508">
    <property type="term" value="P:proteolysis"/>
    <property type="evidence" value="ECO:0007669"/>
    <property type="project" value="UniProtKB-KW"/>
</dbReference>
<evidence type="ECO:0000256" key="1">
    <source>
        <dbReference type="ARBA" id="ARBA00005234"/>
    </source>
</evidence>
<protein>
    <recommendedName>
        <fullName evidence="4">Ubiquitin-like protease family profile domain-containing protein</fullName>
    </recommendedName>
</protein>
<organism evidence="5 6">
    <name type="scientific">Brachionus plicatilis</name>
    <name type="common">Marine rotifer</name>
    <name type="synonym">Brachionus muelleri</name>
    <dbReference type="NCBI Taxonomy" id="10195"/>
    <lineage>
        <taxon>Eukaryota</taxon>
        <taxon>Metazoa</taxon>
        <taxon>Spiralia</taxon>
        <taxon>Gnathifera</taxon>
        <taxon>Rotifera</taxon>
        <taxon>Eurotatoria</taxon>
        <taxon>Monogononta</taxon>
        <taxon>Pseudotrocha</taxon>
        <taxon>Ploima</taxon>
        <taxon>Brachionidae</taxon>
        <taxon>Brachionus</taxon>
    </lineage>
</organism>
<dbReference type="Gene3D" id="3.40.395.10">
    <property type="entry name" value="Adenoviral Proteinase, Chain A"/>
    <property type="match status" value="1"/>
</dbReference>
<accession>A0A3M7RQI5</accession>
<keyword evidence="3" id="KW-0378">Hydrolase</keyword>
<evidence type="ECO:0000256" key="3">
    <source>
        <dbReference type="ARBA" id="ARBA00022801"/>
    </source>
</evidence>
<name>A0A3M7RQI5_BRAPC</name>
<dbReference type="Pfam" id="PF02902">
    <property type="entry name" value="Peptidase_C48"/>
    <property type="match status" value="1"/>
</dbReference>
<dbReference type="EMBL" id="REGN01002867">
    <property type="protein sequence ID" value="RNA25739.1"/>
    <property type="molecule type" value="Genomic_DNA"/>
</dbReference>
<dbReference type="InterPro" id="IPR003653">
    <property type="entry name" value="Peptidase_C48_C"/>
</dbReference>
<evidence type="ECO:0000259" key="4">
    <source>
        <dbReference type="PROSITE" id="PS50600"/>
    </source>
</evidence>
<feature type="domain" description="Ubiquitin-like protease family profile" evidence="4">
    <location>
        <begin position="1"/>
        <end position="109"/>
    </location>
</feature>
<dbReference type="OrthoDB" id="10133727at2759"/>
<dbReference type="AlphaFoldDB" id="A0A3M7RQI5"/>
<comment type="similarity">
    <text evidence="1">Belongs to the peptidase C48 family.</text>
</comment>
<evidence type="ECO:0000313" key="5">
    <source>
        <dbReference type="EMBL" id="RNA25739.1"/>
    </source>
</evidence>
<dbReference type="GO" id="GO:0008234">
    <property type="term" value="F:cysteine-type peptidase activity"/>
    <property type="evidence" value="ECO:0007669"/>
    <property type="project" value="InterPro"/>
</dbReference>
<proteinExistence type="inferred from homology"/>